<feature type="domain" description="Metallo-beta-lactamase" evidence="1">
    <location>
        <begin position="22"/>
        <end position="185"/>
    </location>
</feature>
<comment type="caution">
    <text evidence="2">The sequence shown here is derived from an EMBL/GenBank/DDBJ whole genome shotgun (WGS) entry which is preliminary data.</text>
</comment>
<evidence type="ECO:0000313" key="2">
    <source>
        <dbReference type="EMBL" id="MBA4724070.1"/>
    </source>
</evidence>
<dbReference type="Gene3D" id="3.60.15.10">
    <property type="entry name" value="Ribonuclease Z/Hydroxyacylglutathione hydrolase-like"/>
    <property type="match status" value="1"/>
</dbReference>
<dbReference type="Gene3D" id="1.10.10.10">
    <property type="entry name" value="Winged helix-like DNA-binding domain superfamily/Winged helix DNA-binding domain"/>
    <property type="match status" value="1"/>
</dbReference>
<dbReference type="Proteomes" id="UP000585327">
    <property type="component" value="Unassembled WGS sequence"/>
</dbReference>
<dbReference type="AlphaFoldDB" id="A0A838YKH3"/>
<evidence type="ECO:0000259" key="1">
    <source>
        <dbReference type="SMART" id="SM00849"/>
    </source>
</evidence>
<accession>A0A838YKH3</accession>
<keyword evidence="2" id="KW-0378">Hydrolase</keyword>
<dbReference type="GO" id="GO:0016787">
    <property type="term" value="F:hydrolase activity"/>
    <property type="evidence" value="ECO:0007669"/>
    <property type="project" value="UniProtKB-KW"/>
</dbReference>
<dbReference type="SUPFAM" id="SSF56281">
    <property type="entry name" value="Metallo-hydrolase/oxidoreductase"/>
    <property type="match status" value="1"/>
</dbReference>
<sequence>MPDTKLIRKITAPNGGVFTGGGTNTYIIGNDDLTLVDPGPNIEEHSRNILDNFGKKINRIIVTHTHMDHSPLATPLAKELNVPLMGMIIKDHLEYQDLTFQPDVHLKDGDLIKTDEYAIEAIHTPGHASNHICYLLKDNNHLITGDHIMQGSTVVIAPPDGNMRDYLTSLEKLKNYNIEVLAPGHGDYIHKPFEAVDWIINHRLNREKKVLEKVRAKDGIALDDLVKDVYDDVDPRLHRIAKASLEAHLIKLEADGKVRTKANNWKQIN</sequence>
<protein>
    <submittedName>
        <fullName evidence="2">MBL fold metallo-hydrolase</fullName>
    </submittedName>
</protein>
<dbReference type="SMART" id="SM00849">
    <property type="entry name" value="Lactamase_B"/>
    <property type="match status" value="1"/>
</dbReference>
<dbReference type="Pfam" id="PF17778">
    <property type="entry name" value="WHD_BLACT"/>
    <property type="match status" value="1"/>
</dbReference>
<dbReference type="InterPro" id="IPR050662">
    <property type="entry name" value="Sec-metab_biosynth-thioest"/>
</dbReference>
<proteinExistence type="predicted"/>
<dbReference type="Pfam" id="PF00753">
    <property type="entry name" value="Lactamase_B"/>
    <property type="match status" value="1"/>
</dbReference>
<name>A0A838YKH3_9GAMM</name>
<dbReference type="InterPro" id="IPR001279">
    <property type="entry name" value="Metallo-B-lactamas"/>
</dbReference>
<dbReference type="CDD" id="cd16278">
    <property type="entry name" value="metallo-hydrolase-like_MBL-fold"/>
    <property type="match status" value="1"/>
</dbReference>
<dbReference type="InterPro" id="IPR036388">
    <property type="entry name" value="WH-like_DNA-bd_sf"/>
</dbReference>
<evidence type="ECO:0000313" key="3">
    <source>
        <dbReference type="Proteomes" id="UP000585327"/>
    </source>
</evidence>
<dbReference type="InterPro" id="IPR036866">
    <property type="entry name" value="RibonucZ/Hydroxyglut_hydro"/>
</dbReference>
<reference evidence="2 3" key="1">
    <citation type="submission" date="2020-06" db="EMBL/GenBank/DDBJ databases">
        <title>Dysbiosis in marine aquaculture revealed through microbiome analysis: reverse ecology for environmental sustainability.</title>
        <authorList>
            <person name="Haro-Moreno J.M."/>
            <person name="Coutinho F.H."/>
            <person name="Zaragoza-Solas A."/>
            <person name="Picazo A."/>
            <person name="Almagro-Moreno S."/>
            <person name="Lopez-Perez M."/>
        </authorList>
    </citation>
    <scope>NUCLEOTIDE SEQUENCE [LARGE SCALE GENOMIC DNA]</scope>
    <source>
        <strain evidence="2">MCMED-G42</strain>
    </source>
</reference>
<dbReference type="PANTHER" id="PTHR23131:SF0">
    <property type="entry name" value="ENDORIBONUCLEASE LACTB2"/>
    <property type="match status" value="1"/>
</dbReference>
<organism evidence="2 3">
    <name type="scientific">SAR86 cluster bacterium</name>
    <dbReference type="NCBI Taxonomy" id="2030880"/>
    <lineage>
        <taxon>Bacteria</taxon>
        <taxon>Pseudomonadati</taxon>
        <taxon>Pseudomonadota</taxon>
        <taxon>Gammaproteobacteria</taxon>
        <taxon>SAR86 cluster</taxon>
    </lineage>
</organism>
<dbReference type="EMBL" id="JACETM010000019">
    <property type="protein sequence ID" value="MBA4724070.1"/>
    <property type="molecule type" value="Genomic_DNA"/>
</dbReference>
<gene>
    <name evidence="2" type="ORF">H2021_02515</name>
</gene>
<dbReference type="InterPro" id="IPR041516">
    <property type="entry name" value="LACTB2_WH"/>
</dbReference>
<dbReference type="PANTHER" id="PTHR23131">
    <property type="entry name" value="ENDORIBONUCLEASE LACTB2"/>
    <property type="match status" value="1"/>
</dbReference>